<evidence type="ECO:0000256" key="7">
    <source>
        <dbReference type="ARBA" id="ARBA00023136"/>
    </source>
</evidence>
<keyword evidence="5 8" id="KW-0812">Transmembrane</keyword>
<evidence type="ECO:0000256" key="8">
    <source>
        <dbReference type="SAM" id="Phobius"/>
    </source>
</evidence>
<dbReference type="Gene3D" id="1.10.3470.10">
    <property type="entry name" value="ABC transporter involved in vitamin B12 uptake, BtuC"/>
    <property type="match status" value="1"/>
</dbReference>
<keyword evidence="4" id="KW-1003">Cell membrane</keyword>
<evidence type="ECO:0000256" key="5">
    <source>
        <dbReference type="ARBA" id="ARBA00022692"/>
    </source>
</evidence>
<keyword evidence="6 8" id="KW-1133">Transmembrane helix</keyword>
<keyword evidence="10" id="KW-1185">Reference proteome</keyword>
<dbReference type="Proteomes" id="UP000530928">
    <property type="component" value="Unassembled WGS sequence"/>
</dbReference>
<evidence type="ECO:0000256" key="6">
    <source>
        <dbReference type="ARBA" id="ARBA00022989"/>
    </source>
</evidence>
<protein>
    <submittedName>
        <fullName evidence="9">Iron complex transport system permease protein</fullName>
    </submittedName>
</protein>
<accession>A0A7W0HS35</accession>
<evidence type="ECO:0000256" key="4">
    <source>
        <dbReference type="ARBA" id="ARBA00022475"/>
    </source>
</evidence>
<organism evidence="9 10">
    <name type="scientific">Nonomuraea soli</name>
    <dbReference type="NCBI Taxonomy" id="1032476"/>
    <lineage>
        <taxon>Bacteria</taxon>
        <taxon>Bacillati</taxon>
        <taxon>Actinomycetota</taxon>
        <taxon>Actinomycetes</taxon>
        <taxon>Streptosporangiales</taxon>
        <taxon>Streptosporangiaceae</taxon>
        <taxon>Nonomuraea</taxon>
    </lineage>
</organism>
<dbReference type="EMBL" id="JACDUR010000005">
    <property type="protein sequence ID" value="MBA2893605.1"/>
    <property type="molecule type" value="Genomic_DNA"/>
</dbReference>
<dbReference type="GO" id="GO:0033214">
    <property type="term" value="P:siderophore-iron import into cell"/>
    <property type="evidence" value="ECO:0007669"/>
    <property type="project" value="TreeGrafter"/>
</dbReference>
<feature type="transmembrane region" description="Helical" evidence="8">
    <location>
        <begin position="68"/>
        <end position="88"/>
    </location>
</feature>
<reference evidence="9 10" key="1">
    <citation type="submission" date="2020-07" db="EMBL/GenBank/DDBJ databases">
        <title>Genomic Encyclopedia of Type Strains, Phase IV (KMG-IV): sequencing the most valuable type-strain genomes for metagenomic binning, comparative biology and taxonomic classification.</title>
        <authorList>
            <person name="Goeker M."/>
        </authorList>
    </citation>
    <scope>NUCLEOTIDE SEQUENCE [LARGE SCALE GENOMIC DNA]</scope>
    <source>
        <strain evidence="9 10">DSM 45533</strain>
    </source>
</reference>
<dbReference type="Pfam" id="PF01032">
    <property type="entry name" value="FecCD"/>
    <property type="match status" value="1"/>
</dbReference>
<dbReference type="InterPro" id="IPR037294">
    <property type="entry name" value="ABC_BtuC-like"/>
</dbReference>
<evidence type="ECO:0000313" key="10">
    <source>
        <dbReference type="Proteomes" id="UP000530928"/>
    </source>
</evidence>
<dbReference type="AlphaFoldDB" id="A0A7W0HS35"/>
<dbReference type="InterPro" id="IPR000522">
    <property type="entry name" value="ABC_transptr_permease_BtuC"/>
</dbReference>
<keyword evidence="7 8" id="KW-0472">Membrane</keyword>
<evidence type="ECO:0000256" key="2">
    <source>
        <dbReference type="ARBA" id="ARBA00007935"/>
    </source>
</evidence>
<feature type="transmembrane region" description="Helical" evidence="8">
    <location>
        <begin position="197"/>
        <end position="219"/>
    </location>
</feature>
<dbReference type="GO" id="GO:0005886">
    <property type="term" value="C:plasma membrane"/>
    <property type="evidence" value="ECO:0007669"/>
    <property type="project" value="UniProtKB-SubCell"/>
</dbReference>
<feature type="transmembrane region" description="Helical" evidence="8">
    <location>
        <begin position="151"/>
        <end position="170"/>
    </location>
</feature>
<gene>
    <name evidence="9" type="ORF">HNR30_004966</name>
</gene>
<keyword evidence="3" id="KW-0813">Transport</keyword>
<proteinExistence type="inferred from homology"/>
<comment type="similarity">
    <text evidence="2">Belongs to the binding-protein-dependent transport system permease family. FecCD subfamily.</text>
</comment>
<sequence>MRTLRLATWSLRVHVRGAAVVAILLLLLAVVSVLAMSTGSALSPGRALASLLGYGDATADLVVHGFRAPRVLLGLLVGTALGASGAIVQSLTRNPLGTPDLIGVNAGAAAGAVFMILVGGAVLPGALGCGLLAGVLVYALAFKRGVGGTRLVLVGIGVNAMLHSAIAYLLTRADLYDAQNAKMWLIGSLAGAGWDRVWPLALTLGAALPAALVLSRSLSMLELGEEVASGLGLRVERLRLALLVVAVALSGVAVSVSGPITFVALAAPQLARRLTRSPGPGVAASAATGALLLTTADLLAQRLPTAGQLPVGVLTGVLGGLYLAWLLRRAAAGSGRGWRSR</sequence>
<comment type="subcellular location">
    <subcellularLocation>
        <location evidence="1">Cell membrane</location>
        <topology evidence="1">Multi-pass membrane protein</topology>
    </subcellularLocation>
</comment>
<dbReference type="SUPFAM" id="SSF81345">
    <property type="entry name" value="ABC transporter involved in vitamin B12 uptake, BtuC"/>
    <property type="match status" value="1"/>
</dbReference>
<comment type="caution">
    <text evidence="9">The sequence shown here is derived from an EMBL/GenBank/DDBJ whole genome shotgun (WGS) entry which is preliminary data.</text>
</comment>
<feature type="transmembrane region" description="Helical" evidence="8">
    <location>
        <begin position="240"/>
        <end position="267"/>
    </location>
</feature>
<dbReference type="RefSeq" id="WP_181612402.1">
    <property type="nucleotide sequence ID" value="NZ_BAABAM010000005.1"/>
</dbReference>
<evidence type="ECO:0000313" key="9">
    <source>
        <dbReference type="EMBL" id="MBA2893605.1"/>
    </source>
</evidence>
<evidence type="ECO:0000256" key="3">
    <source>
        <dbReference type="ARBA" id="ARBA00022448"/>
    </source>
</evidence>
<dbReference type="GO" id="GO:0022857">
    <property type="term" value="F:transmembrane transporter activity"/>
    <property type="evidence" value="ECO:0007669"/>
    <property type="project" value="InterPro"/>
</dbReference>
<feature type="transmembrane region" description="Helical" evidence="8">
    <location>
        <begin position="100"/>
        <end position="119"/>
    </location>
</feature>
<evidence type="ECO:0000256" key="1">
    <source>
        <dbReference type="ARBA" id="ARBA00004651"/>
    </source>
</evidence>
<dbReference type="CDD" id="cd06550">
    <property type="entry name" value="TM_ABC_iron-siderophores_like"/>
    <property type="match status" value="1"/>
</dbReference>
<dbReference type="PANTHER" id="PTHR30472:SF24">
    <property type="entry name" value="FERRIC ENTEROBACTIN TRANSPORT SYSTEM PERMEASE PROTEIN FEPG"/>
    <property type="match status" value="1"/>
</dbReference>
<name>A0A7W0HS35_9ACTN</name>
<dbReference type="PANTHER" id="PTHR30472">
    <property type="entry name" value="FERRIC ENTEROBACTIN TRANSPORT SYSTEM PERMEASE PROTEIN"/>
    <property type="match status" value="1"/>
</dbReference>
<feature type="transmembrane region" description="Helical" evidence="8">
    <location>
        <begin position="309"/>
        <end position="327"/>
    </location>
</feature>
<feature type="transmembrane region" description="Helical" evidence="8">
    <location>
        <begin position="125"/>
        <end position="142"/>
    </location>
</feature>